<evidence type="ECO:0000259" key="7">
    <source>
        <dbReference type="PROSITE" id="PS51462"/>
    </source>
</evidence>
<keyword evidence="4" id="KW-0378">Hydrolase</keyword>
<evidence type="ECO:0000256" key="5">
    <source>
        <dbReference type="ARBA" id="ARBA00022842"/>
    </source>
</evidence>
<dbReference type="PROSITE" id="PS51462">
    <property type="entry name" value="NUDIX"/>
    <property type="match status" value="1"/>
</dbReference>
<keyword evidence="6" id="KW-0464">Manganese</keyword>
<sequence length="193" mass="21271">MTAITPRRLDRPALTHAAVAIAIVEPAAAGTDLELEYLLTRRSAGLRRHARQWALPGGRLEPGETPVDGALRELAEEVGLMLEPDAVLGTLDDYPTRSGYLITPIVAWAGPVDQLRPDEAEVAELHLLSLAGLDVEPELERIPESDNPVIRLPLFGRYLHAPTAAVLYQFRELVLHGRHTPVAHLEQPVFAWR</sequence>
<dbReference type="PANTHER" id="PTHR12992">
    <property type="entry name" value="NUDIX HYDROLASE"/>
    <property type="match status" value="1"/>
</dbReference>
<evidence type="ECO:0000313" key="8">
    <source>
        <dbReference type="EMBL" id="QXQ15563.1"/>
    </source>
</evidence>
<evidence type="ECO:0000256" key="3">
    <source>
        <dbReference type="ARBA" id="ARBA00022723"/>
    </source>
</evidence>
<comment type="cofactor">
    <cofactor evidence="1">
        <name>Mn(2+)</name>
        <dbReference type="ChEBI" id="CHEBI:29035"/>
    </cofactor>
</comment>
<reference evidence="8" key="1">
    <citation type="submission" date="2021-07" db="EMBL/GenBank/DDBJ databases">
        <title>Candidatus Kaistella beijingensis sp. nov. isolated from a municipal wastewater treatment plant is involved in sludge foaming.</title>
        <authorList>
            <person name="Song Y."/>
            <person name="Liu S.-J."/>
        </authorList>
    </citation>
    <scope>NUCLEOTIDE SEQUENCE</scope>
    <source>
        <strain evidence="8">DSM 43998</strain>
    </source>
</reference>
<protein>
    <submittedName>
        <fullName evidence="8">CoA pyrophosphatase</fullName>
    </submittedName>
</protein>
<organism evidence="8 9">
    <name type="scientific">Skermania pinensis</name>
    <dbReference type="NCBI Taxonomy" id="39122"/>
    <lineage>
        <taxon>Bacteria</taxon>
        <taxon>Bacillati</taxon>
        <taxon>Actinomycetota</taxon>
        <taxon>Actinomycetes</taxon>
        <taxon>Mycobacteriales</taxon>
        <taxon>Gordoniaceae</taxon>
        <taxon>Skermania</taxon>
    </lineage>
</organism>
<comment type="cofactor">
    <cofactor evidence="2">
        <name>Mg(2+)</name>
        <dbReference type="ChEBI" id="CHEBI:18420"/>
    </cofactor>
</comment>
<dbReference type="Proteomes" id="UP000887023">
    <property type="component" value="Chromosome"/>
</dbReference>
<evidence type="ECO:0000256" key="6">
    <source>
        <dbReference type="ARBA" id="ARBA00023211"/>
    </source>
</evidence>
<evidence type="ECO:0000313" key="9">
    <source>
        <dbReference type="Proteomes" id="UP000887023"/>
    </source>
</evidence>
<dbReference type="Pfam" id="PF00293">
    <property type="entry name" value="NUDIX"/>
    <property type="match status" value="1"/>
</dbReference>
<name>A0ABX8SCI0_9ACTN</name>
<evidence type="ECO:0000256" key="2">
    <source>
        <dbReference type="ARBA" id="ARBA00001946"/>
    </source>
</evidence>
<dbReference type="InterPro" id="IPR000086">
    <property type="entry name" value="NUDIX_hydrolase_dom"/>
</dbReference>
<dbReference type="PROSITE" id="PS00893">
    <property type="entry name" value="NUDIX_BOX"/>
    <property type="match status" value="1"/>
</dbReference>
<accession>A0ABX8SCI0</accession>
<feature type="domain" description="Nudix hydrolase" evidence="7">
    <location>
        <begin position="14"/>
        <end position="154"/>
    </location>
</feature>
<keyword evidence="9" id="KW-1185">Reference proteome</keyword>
<dbReference type="EMBL" id="CP079105">
    <property type="protein sequence ID" value="QXQ15563.1"/>
    <property type="molecule type" value="Genomic_DNA"/>
</dbReference>
<keyword evidence="3" id="KW-0479">Metal-binding</keyword>
<evidence type="ECO:0000256" key="4">
    <source>
        <dbReference type="ARBA" id="ARBA00022801"/>
    </source>
</evidence>
<dbReference type="InterPro" id="IPR020084">
    <property type="entry name" value="NUDIX_hydrolase_CS"/>
</dbReference>
<evidence type="ECO:0000256" key="1">
    <source>
        <dbReference type="ARBA" id="ARBA00001936"/>
    </source>
</evidence>
<keyword evidence="5" id="KW-0460">Magnesium</keyword>
<dbReference type="CDD" id="cd03426">
    <property type="entry name" value="NUDIX_CoAse_Nudt7"/>
    <property type="match status" value="1"/>
</dbReference>
<proteinExistence type="predicted"/>
<dbReference type="InterPro" id="IPR045121">
    <property type="entry name" value="CoAse"/>
</dbReference>
<gene>
    <name evidence="8" type="ORF">KV203_00160</name>
</gene>
<dbReference type="PANTHER" id="PTHR12992:SF11">
    <property type="entry name" value="MITOCHONDRIAL COENZYME A DIPHOSPHATASE NUDT8"/>
    <property type="match status" value="1"/>
</dbReference>